<protein>
    <submittedName>
        <fullName evidence="1">Uncharacterized protein</fullName>
    </submittedName>
</protein>
<gene>
    <name evidence="1" type="ORF">SAMN00777080_4877</name>
</gene>
<dbReference type="AlphaFoldDB" id="A0A1W2HCB5"/>
<organism evidence="1 2">
    <name type="scientific">Aquiflexum balticum DSM 16537</name>
    <dbReference type="NCBI Taxonomy" id="758820"/>
    <lineage>
        <taxon>Bacteria</taxon>
        <taxon>Pseudomonadati</taxon>
        <taxon>Bacteroidota</taxon>
        <taxon>Cytophagia</taxon>
        <taxon>Cytophagales</taxon>
        <taxon>Cyclobacteriaceae</taxon>
        <taxon>Aquiflexum</taxon>
    </lineage>
</organism>
<reference evidence="2" key="1">
    <citation type="submission" date="2017-04" db="EMBL/GenBank/DDBJ databases">
        <authorList>
            <person name="Varghese N."/>
            <person name="Submissions S."/>
        </authorList>
    </citation>
    <scope>NUCLEOTIDE SEQUENCE [LARGE SCALE GENOMIC DNA]</scope>
    <source>
        <strain evidence="2">DSM 16537</strain>
    </source>
</reference>
<evidence type="ECO:0000313" key="1">
    <source>
        <dbReference type="EMBL" id="SMD46196.1"/>
    </source>
</evidence>
<dbReference type="EMBL" id="LT838813">
    <property type="protein sequence ID" value="SMD46196.1"/>
    <property type="molecule type" value="Genomic_DNA"/>
</dbReference>
<sequence>MTLIELIYTDKKISGNQLDQRHQRSLNLKININQSSIPVYKD</sequence>
<name>A0A1W2HCB5_9BACT</name>
<evidence type="ECO:0000313" key="2">
    <source>
        <dbReference type="Proteomes" id="UP000192333"/>
    </source>
</evidence>
<accession>A0A1W2HCB5</accession>
<proteinExistence type="predicted"/>
<keyword evidence="2" id="KW-1185">Reference proteome</keyword>
<dbReference type="Proteomes" id="UP000192333">
    <property type="component" value="Chromosome I"/>
</dbReference>